<evidence type="ECO:0000313" key="1">
    <source>
        <dbReference type="EMBL" id="KAJ8665003.1"/>
    </source>
</evidence>
<evidence type="ECO:0000313" key="2">
    <source>
        <dbReference type="Proteomes" id="UP001239111"/>
    </source>
</evidence>
<dbReference type="EMBL" id="CM056744">
    <property type="protein sequence ID" value="KAJ8665003.1"/>
    <property type="molecule type" value="Genomic_DNA"/>
</dbReference>
<gene>
    <name evidence="1" type="ORF">QAD02_006665</name>
</gene>
<accession>A0ACC2N1K0</accession>
<name>A0ACC2N1K0_9HYME</name>
<sequence length="567" mass="65242">MEFDIAMDKDFGVKLLLVLSIFSQHQPSYSFDLHQDYQTVSSIARIIYAANFTKEYAREIHQLYSTNNVRIIHDILSIDGHIIKLLREITYASKKIDKIAHLEYALQTISEAIWNVEYEYDRFMAFFELKQSGVGRSRTIEEFAKFMVGPIGLSSHLEYINSKFVQSHFASNEESTTPKILLTYLQDYEYLCDKKKSMSMVISELFDIIVKAEIKSLIIMTFSFDILKKYQIGQYDYESDLHLMGTLADKRVERTREILLEAASKASRAIWSCDPREHTERAILGLGTQQNNHIYFNINPVSTNVAYYKVMTGARFNLRKIVINNEEAEEVYLEIQQGTLLSDGRIDPSTLEWKNNLKAKNPKRYRLEINKSRVKLMAQDSGSTSIFLTGLQLKIEDGNFVTLQTFGIQDPWKNEGEIKSVDIFDYTLPRDVAEQGNNPNLRDLVSNLDRSQRYSYITSFGQKVYTIPQNRLLVGEKSSNKCKNQQSKNLTRYFGQFAFQESPSNQKRSEKQSVIVPFIDIQEVVTDPPSPLSGAALYHKGSLGCENYLAIELRTRSHENSTLMTRG</sequence>
<keyword evidence="2" id="KW-1185">Reference proteome</keyword>
<comment type="caution">
    <text evidence="1">The sequence shown here is derived from an EMBL/GenBank/DDBJ whole genome shotgun (WGS) entry which is preliminary data.</text>
</comment>
<proteinExistence type="predicted"/>
<dbReference type="Proteomes" id="UP001239111">
    <property type="component" value="Chromosome 4"/>
</dbReference>
<protein>
    <submittedName>
        <fullName evidence="1">Uncharacterized protein</fullName>
    </submittedName>
</protein>
<reference evidence="1" key="1">
    <citation type="submission" date="2023-04" db="EMBL/GenBank/DDBJ databases">
        <title>A chromosome-level genome assembly of the parasitoid wasp Eretmocerus hayati.</title>
        <authorList>
            <person name="Zhong Y."/>
            <person name="Liu S."/>
            <person name="Liu Y."/>
        </authorList>
    </citation>
    <scope>NUCLEOTIDE SEQUENCE</scope>
    <source>
        <strain evidence="1">ZJU_SS_LIU_2023</strain>
    </source>
</reference>
<organism evidence="1 2">
    <name type="scientific">Eretmocerus hayati</name>
    <dbReference type="NCBI Taxonomy" id="131215"/>
    <lineage>
        <taxon>Eukaryota</taxon>
        <taxon>Metazoa</taxon>
        <taxon>Ecdysozoa</taxon>
        <taxon>Arthropoda</taxon>
        <taxon>Hexapoda</taxon>
        <taxon>Insecta</taxon>
        <taxon>Pterygota</taxon>
        <taxon>Neoptera</taxon>
        <taxon>Endopterygota</taxon>
        <taxon>Hymenoptera</taxon>
        <taxon>Apocrita</taxon>
        <taxon>Proctotrupomorpha</taxon>
        <taxon>Chalcidoidea</taxon>
        <taxon>Aphelinidae</taxon>
        <taxon>Aphelininae</taxon>
        <taxon>Eretmocerus</taxon>
    </lineage>
</organism>